<name>A0ABS5Y0U3_9CYAN</name>
<dbReference type="PANTHER" id="PTHR30625:SF15">
    <property type="entry name" value="BIOPOLYMER TRANSPORT PROTEIN EXBB"/>
    <property type="match status" value="1"/>
</dbReference>
<dbReference type="InterPro" id="IPR002898">
    <property type="entry name" value="MotA_ExbB_proton_chnl"/>
</dbReference>
<evidence type="ECO:0000256" key="4">
    <source>
        <dbReference type="ARBA" id="ARBA00022692"/>
    </source>
</evidence>
<accession>A0ABS5Y0U3</accession>
<sequence length="217" mass="23712">MEFSKLFTSGGVVVWPLLAASILVVALILERSLFWWQIYRRQDQVVKRFLVDYAQHPKPAIQQLEDEQSLPMVRIFLAALSLDQATPDEFKLALESAAQAEIPLLKRFSTVFETVVGLAPLLGLLGTILGLISALSSLQIGDVGTAKAAGVTAGIGEALVSTAVGLVVAMVTLLFANTFQGLYRRQRAAIADYGGQLEIAYGRYYRQFANRQGLTHN</sequence>
<gene>
    <name evidence="11" type="ORF">IXB28_04490</name>
</gene>
<feature type="domain" description="MotA/TolQ/ExbB proton channel" evidence="10">
    <location>
        <begin position="71"/>
        <end position="189"/>
    </location>
</feature>
<feature type="transmembrane region" description="Helical" evidence="9">
    <location>
        <begin position="115"/>
        <end position="138"/>
    </location>
</feature>
<evidence type="ECO:0000256" key="9">
    <source>
        <dbReference type="SAM" id="Phobius"/>
    </source>
</evidence>
<evidence type="ECO:0000256" key="5">
    <source>
        <dbReference type="ARBA" id="ARBA00022927"/>
    </source>
</evidence>
<protein>
    <submittedName>
        <fullName evidence="11">MotA/TolQ/ExbB proton channel family protein</fullName>
    </submittedName>
</protein>
<evidence type="ECO:0000256" key="3">
    <source>
        <dbReference type="ARBA" id="ARBA00022475"/>
    </source>
</evidence>
<comment type="subcellular location">
    <subcellularLocation>
        <location evidence="1">Cell membrane</location>
        <topology evidence="1">Multi-pass membrane protein</topology>
    </subcellularLocation>
    <subcellularLocation>
        <location evidence="8">Membrane</location>
        <topology evidence="8">Multi-pass membrane protein</topology>
    </subcellularLocation>
</comment>
<feature type="transmembrane region" description="Helical" evidence="9">
    <location>
        <begin position="6"/>
        <end position="29"/>
    </location>
</feature>
<keyword evidence="2 8" id="KW-0813">Transport</keyword>
<dbReference type="RefSeq" id="WP_215617337.1">
    <property type="nucleotide sequence ID" value="NZ_JADOER010000004.1"/>
</dbReference>
<evidence type="ECO:0000256" key="7">
    <source>
        <dbReference type="ARBA" id="ARBA00023136"/>
    </source>
</evidence>
<evidence type="ECO:0000256" key="2">
    <source>
        <dbReference type="ARBA" id="ARBA00022448"/>
    </source>
</evidence>
<comment type="caution">
    <text evidence="11">The sequence shown here is derived from an EMBL/GenBank/DDBJ whole genome shotgun (WGS) entry which is preliminary data.</text>
</comment>
<dbReference type="InterPro" id="IPR050790">
    <property type="entry name" value="ExbB/TolQ_transport"/>
</dbReference>
<keyword evidence="3" id="KW-1003">Cell membrane</keyword>
<evidence type="ECO:0000256" key="6">
    <source>
        <dbReference type="ARBA" id="ARBA00022989"/>
    </source>
</evidence>
<evidence type="ECO:0000313" key="12">
    <source>
        <dbReference type="Proteomes" id="UP001196661"/>
    </source>
</evidence>
<keyword evidence="7 9" id="KW-0472">Membrane</keyword>
<organism evidence="11 12">
    <name type="scientific">Leptothoe kymatousa TAU-MAC 1615</name>
    <dbReference type="NCBI Taxonomy" id="2364775"/>
    <lineage>
        <taxon>Bacteria</taxon>
        <taxon>Bacillati</taxon>
        <taxon>Cyanobacteriota</taxon>
        <taxon>Cyanophyceae</taxon>
        <taxon>Nodosilineales</taxon>
        <taxon>Cymatolegaceae</taxon>
        <taxon>Leptothoe</taxon>
        <taxon>Leptothoe kymatousa</taxon>
    </lineage>
</organism>
<evidence type="ECO:0000313" key="11">
    <source>
        <dbReference type="EMBL" id="MBT9311454.1"/>
    </source>
</evidence>
<reference evidence="11 12" key="1">
    <citation type="journal article" date="2021" name="Mar. Drugs">
        <title>Genome Reduction and Secondary Metabolism of the Marine Sponge-Associated Cyanobacterium Leptothoe.</title>
        <authorList>
            <person name="Konstantinou D."/>
            <person name="Popin R.V."/>
            <person name="Fewer D.P."/>
            <person name="Sivonen K."/>
            <person name="Gkelis S."/>
        </authorList>
    </citation>
    <scope>NUCLEOTIDE SEQUENCE [LARGE SCALE GENOMIC DNA]</scope>
    <source>
        <strain evidence="11 12">TAU-MAC 1615</strain>
    </source>
</reference>
<dbReference type="EMBL" id="JADOER010000004">
    <property type="protein sequence ID" value="MBT9311454.1"/>
    <property type="molecule type" value="Genomic_DNA"/>
</dbReference>
<dbReference type="Proteomes" id="UP001196661">
    <property type="component" value="Unassembled WGS sequence"/>
</dbReference>
<dbReference type="Pfam" id="PF01618">
    <property type="entry name" value="MotA_ExbB"/>
    <property type="match status" value="1"/>
</dbReference>
<keyword evidence="5 8" id="KW-0653">Protein transport</keyword>
<dbReference type="PANTHER" id="PTHR30625">
    <property type="entry name" value="PROTEIN TOLQ"/>
    <property type="match status" value="1"/>
</dbReference>
<feature type="transmembrane region" description="Helical" evidence="9">
    <location>
        <begin position="158"/>
        <end position="179"/>
    </location>
</feature>
<evidence type="ECO:0000256" key="8">
    <source>
        <dbReference type="RuleBase" id="RU004057"/>
    </source>
</evidence>
<evidence type="ECO:0000256" key="1">
    <source>
        <dbReference type="ARBA" id="ARBA00004651"/>
    </source>
</evidence>
<comment type="similarity">
    <text evidence="8">Belongs to the exbB/tolQ family.</text>
</comment>
<keyword evidence="4 9" id="KW-0812">Transmembrane</keyword>
<evidence type="ECO:0000259" key="10">
    <source>
        <dbReference type="Pfam" id="PF01618"/>
    </source>
</evidence>
<keyword evidence="6 9" id="KW-1133">Transmembrane helix</keyword>
<proteinExistence type="inferred from homology"/>
<keyword evidence="12" id="KW-1185">Reference proteome</keyword>